<keyword evidence="3" id="KW-0804">Transcription</keyword>
<dbReference type="Proteomes" id="UP000249005">
    <property type="component" value="Chromosome 1"/>
</dbReference>
<feature type="domain" description="HTH araC/xylS-type" evidence="4">
    <location>
        <begin position="167"/>
        <end position="264"/>
    </location>
</feature>
<dbReference type="PANTHER" id="PTHR47894">
    <property type="entry name" value="HTH-TYPE TRANSCRIPTIONAL REGULATOR GADX"/>
    <property type="match status" value="1"/>
</dbReference>
<dbReference type="AlphaFoldDB" id="A0A2X4XWN0"/>
<keyword evidence="1" id="KW-0805">Transcription regulation</keyword>
<evidence type="ECO:0000256" key="3">
    <source>
        <dbReference type="ARBA" id="ARBA00023163"/>
    </source>
</evidence>
<organism evidence="5 6">
    <name type="scientific">Leminorella richardii</name>
    <dbReference type="NCBI Taxonomy" id="158841"/>
    <lineage>
        <taxon>Bacteria</taxon>
        <taxon>Pseudomonadati</taxon>
        <taxon>Pseudomonadota</taxon>
        <taxon>Gammaproteobacteria</taxon>
        <taxon>Enterobacterales</taxon>
        <taxon>Budviciaceae</taxon>
        <taxon>Leminorella</taxon>
    </lineage>
</organism>
<dbReference type="SUPFAM" id="SSF46689">
    <property type="entry name" value="Homeodomain-like"/>
    <property type="match status" value="1"/>
</dbReference>
<evidence type="ECO:0000313" key="6">
    <source>
        <dbReference type="Proteomes" id="UP000249005"/>
    </source>
</evidence>
<dbReference type="InterPro" id="IPR018060">
    <property type="entry name" value="HTH_AraC"/>
</dbReference>
<dbReference type="SMART" id="SM00342">
    <property type="entry name" value="HTH_ARAC"/>
    <property type="match status" value="1"/>
</dbReference>
<proteinExistence type="predicted"/>
<dbReference type="InterPro" id="IPR009057">
    <property type="entry name" value="Homeodomain-like_sf"/>
</dbReference>
<dbReference type="RefSeq" id="WP_232054889.1">
    <property type="nucleotide sequence ID" value="NZ_LR698987.1"/>
</dbReference>
<evidence type="ECO:0000256" key="1">
    <source>
        <dbReference type="ARBA" id="ARBA00023015"/>
    </source>
</evidence>
<dbReference type="EMBL" id="LS483470">
    <property type="protein sequence ID" value="SQI41024.1"/>
    <property type="molecule type" value="Genomic_DNA"/>
</dbReference>
<gene>
    <name evidence="5" type="primary">ureR</name>
    <name evidence="5" type="ORF">NCTC12151_01899</name>
</gene>
<reference evidence="5 6" key="1">
    <citation type="submission" date="2018-06" db="EMBL/GenBank/DDBJ databases">
        <authorList>
            <consortium name="Pathogen Informatics"/>
            <person name="Doyle S."/>
        </authorList>
    </citation>
    <scope>NUCLEOTIDE SEQUENCE [LARGE SCALE GENOMIC DNA]</scope>
    <source>
        <strain evidence="5 6">NCTC12151</strain>
    </source>
</reference>
<protein>
    <submittedName>
        <fullName evidence="5">Urease operon transcriptional activator</fullName>
    </submittedName>
</protein>
<accession>A0A2X4XWN0</accession>
<evidence type="ECO:0000256" key="2">
    <source>
        <dbReference type="ARBA" id="ARBA00023125"/>
    </source>
</evidence>
<dbReference type="PANTHER" id="PTHR47894:SF4">
    <property type="entry name" value="HTH-TYPE TRANSCRIPTIONAL REGULATOR GADX"/>
    <property type="match status" value="1"/>
</dbReference>
<name>A0A2X4XWN0_9GAMM</name>
<dbReference type="PROSITE" id="PS01124">
    <property type="entry name" value="HTH_ARAC_FAMILY_2"/>
    <property type="match status" value="1"/>
</dbReference>
<keyword evidence="2" id="KW-0238">DNA-binding</keyword>
<dbReference type="GO" id="GO:0000976">
    <property type="term" value="F:transcription cis-regulatory region binding"/>
    <property type="evidence" value="ECO:0007669"/>
    <property type="project" value="TreeGrafter"/>
</dbReference>
<evidence type="ECO:0000259" key="4">
    <source>
        <dbReference type="PROSITE" id="PS01124"/>
    </source>
</evidence>
<evidence type="ECO:0000313" key="5">
    <source>
        <dbReference type="EMBL" id="SQI41024.1"/>
    </source>
</evidence>
<dbReference type="GO" id="GO:0005829">
    <property type="term" value="C:cytosol"/>
    <property type="evidence" value="ECO:0007669"/>
    <property type="project" value="TreeGrafter"/>
</dbReference>
<dbReference type="GO" id="GO:0003700">
    <property type="term" value="F:DNA-binding transcription factor activity"/>
    <property type="evidence" value="ECO:0007669"/>
    <property type="project" value="InterPro"/>
</dbReference>
<dbReference type="Pfam" id="PF12833">
    <property type="entry name" value="HTH_18"/>
    <property type="match status" value="1"/>
</dbReference>
<sequence length="277" mass="31594">MQVDDLDISHLRLHIIRAYQVQDLRGIKMMMPALCRIRRGTKVVQWGEHIESADIEQLILFPSGYDLRVANLPVGGRYLAEIIYLPPDLIERFKQRYPSAATEAKEARFCVPLNAELLYCWEHMSSAIQQKLSPPLLEHAIQGVLLSLKNAGWIDILLQERFDSTLSRCQKLLMLDPAASWTAEKAAQKLHVAASTLRRRLAAEKSSFREILDDIRLGNALNAIQTTNAPIGEIARENGYLCPSRFTARFHKRFHITPRALRQTMKNSQPKAEVIME</sequence>
<dbReference type="KEGG" id="lri:NCTC12151_01899"/>
<dbReference type="Gene3D" id="1.10.10.60">
    <property type="entry name" value="Homeodomain-like"/>
    <property type="match status" value="1"/>
</dbReference>
<keyword evidence="6" id="KW-1185">Reference proteome</keyword>